<reference evidence="1 2" key="1">
    <citation type="submission" date="2017-10" db="EMBL/GenBank/DDBJ databases">
        <title>Development of genomic resources for the powdery mildew, Erysiphe pulchra.</title>
        <authorList>
            <person name="Wadl P.A."/>
            <person name="Mack B.M."/>
            <person name="Moore G."/>
            <person name="Beltz S.B."/>
        </authorList>
    </citation>
    <scope>NUCLEOTIDE SEQUENCE [LARGE SCALE GENOMIC DNA]</scope>
    <source>
        <strain evidence="1">Cflorida</strain>
    </source>
</reference>
<dbReference type="Proteomes" id="UP000237438">
    <property type="component" value="Unassembled WGS sequence"/>
</dbReference>
<evidence type="ECO:0000313" key="1">
    <source>
        <dbReference type="EMBL" id="POS86198.1"/>
    </source>
</evidence>
<comment type="caution">
    <text evidence="1">The sequence shown here is derived from an EMBL/GenBank/DDBJ whole genome shotgun (WGS) entry which is preliminary data.</text>
</comment>
<dbReference type="OrthoDB" id="10414984at2759"/>
<organism evidence="1 2">
    <name type="scientific">Erysiphe pulchra</name>
    <dbReference type="NCBI Taxonomy" id="225359"/>
    <lineage>
        <taxon>Eukaryota</taxon>
        <taxon>Fungi</taxon>
        <taxon>Dikarya</taxon>
        <taxon>Ascomycota</taxon>
        <taxon>Pezizomycotina</taxon>
        <taxon>Leotiomycetes</taxon>
        <taxon>Erysiphales</taxon>
        <taxon>Erysiphaceae</taxon>
        <taxon>Erysiphe</taxon>
    </lineage>
</organism>
<name>A0A2S4PVY8_9PEZI</name>
<protein>
    <submittedName>
        <fullName evidence="1">Uncharacterized protein</fullName>
    </submittedName>
</protein>
<proteinExistence type="predicted"/>
<dbReference type="AlphaFoldDB" id="A0A2S4PVY8"/>
<evidence type="ECO:0000313" key="2">
    <source>
        <dbReference type="Proteomes" id="UP000237438"/>
    </source>
</evidence>
<gene>
    <name evidence="1" type="ORF">EPUL_004445</name>
</gene>
<dbReference type="EMBL" id="PEDP01000382">
    <property type="protein sequence ID" value="POS86198.1"/>
    <property type="molecule type" value="Genomic_DNA"/>
</dbReference>
<keyword evidence="2" id="KW-1185">Reference proteome</keyword>
<sequence>MSGASLEHASNWISVLVPTVPKTIVTIDGQVEVTKSILTNEIERVSSKLPALVKLYGFTNPEAPHRTWLALFPEDPRTRFRVFDESGITKIFKKKLPIEFCKRCNGHHESRNCSRAPSCGNCGSTMHAQGVCKAITKCKNCGGPHRSDSHKCLARSTRFGKTTKEQLNTYRRAVDRENQTLFRANAVEARATIAENLEGVNETLSSN</sequence>
<accession>A0A2S4PVY8</accession>